<gene>
    <name evidence="2" type="ORF">QO012_002638</name>
</gene>
<feature type="region of interest" description="Disordered" evidence="1">
    <location>
        <begin position="265"/>
        <end position="298"/>
    </location>
</feature>
<evidence type="ECO:0000313" key="2">
    <source>
        <dbReference type="EMBL" id="MDQ0448130.1"/>
    </source>
</evidence>
<name>A0ABU0I0K0_9HYPH</name>
<evidence type="ECO:0000313" key="3">
    <source>
        <dbReference type="Proteomes" id="UP001231124"/>
    </source>
</evidence>
<reference evidence="2 3" key="1">
    <citation type="submission" date="2023-07" db="EMBL/GenBank/DDBJ databases">
        <title>Genomic Encyclopedia of Type Strains, Phase IV (KMG-IV): sequencing the most valuable type-strain genomes for metagenomic binning, comparative biology and taxonomic classification.</title>
        <authorList>
            <person name="Goeker M."/>
        </authorList>
    </citation>
    <scope>NUCLEOTIDE SEQUENCE [LARGE SCALE GENOMIC DNA]</scope>
    <source>
        <strain evidence="2 3">DSM 19013</strain>
    </source>
</reference>
<dbReference type="InterPro" id="IPR024524">
    <property type="entry name" value="DUF3800"/>
</dbReference>
<organism evidence="2 3">
    <name type="scientific">Methylobacterium aerolatum</name>
    <dbReference type="NCBI Taxonomy" id="418708"/>
    <lineage>
        <taxon>Bacteria</taxon>
        <taxon>Pseudomonadati</taxon>
        <taxon>Pseudomonadota</taxon>
        <taxon>Alphaproteobacteria</taxon>
        <taxon>Hyphomicrobiales</taxon>
        <taxon>Methylobacteriaceae</taxon>
        <taxon>Methylobacterium</taxon>
    </lineage>
</organism>
<evidence type="ECO:0008006" key="4">
    <source>
        <dbReference type="Google" id="ProtNLM"/>
    </source>
</evidence>
<dbReference type="Proteomes" id="UP001231124">
    <property type="component" value="Unassembled WGS sequence"/>
</dbReference>
<evidence type="ECO:0000256" key="1">
    <source>
        <dbReference type="SAM" id="MobiDB-lite"/>
    </source>
</evidence>
<keyword evidence="3" id="KW-1185">Reference proteome</keyword>
<dbReference type="RefSeq" id="WP_238201813.1">
    <property type="nucleotide sequence ID" value="NZ_BPQE01000005.1"/>
</dbReference>
<feature type="compositionally biased region" description="Basic residues" evidence="1">
    <location>
        <begin position="289"/>
        <end position="298"/>
    </location>
</feature>
<sequence>MQLVYLDEAGISRRSDEPYVVVAGVIVNADQKWKSIEDRFIDLTDKYVPDYESTYGQPFIFHAMDIWHGSGNFPRDRYTRESRIKLLGELASIPFEFDLPVVAGYLKKADYENYLQARSPGMKAEAISKWSHAVAFFSAIRRVEHWMKTKAPNEVAMLIAEDTDRVKGLIGALHAAYTDRSYHWVEGAFQSEHIVDAVHFTKKKQSILLQVADHMAFIVKRRLNKCPHIEPLWKKVQPQISYRGVEDYGIALRVPTSDVEVVRLPEPPASASSEASPLQRPVRMPRSSPRIRGRGRPF</sequence>
<proteinExistence type="predicted"/>
<accession>A0ABU0I0K0</accession>
<dbReference type="EMBL" id="JAUSVP010000007">
    <property type="protein sequence ID" value="MDQ0448130.1"/>
    <property type="molecule type" value="Genomic_DNA"/>
</dbReference>
<protein>
    <recommendedName>
        <fullName evidence="4">DUF3800 domain-containing protein</fullName>
    </recommendedName>
</protein>
<dbReference type="Pfam" id="PF12686">
    <property type="entry name" value="DUF3800"/>
    <property type="match status" value="1"/>
</dbReference>
<comment type="caution">
    <text evidence="2">The sequence shown here is derived from an EMBL/GenBank/DDBJ whole genome shotgun (WGS) entry which is preliminary data.</text>
</comment>